<reference evidence="2" key="1">
    <citation type="submission" date="2023-10" db="EMBL/GenBank/DDBJ databases">
        <authorList>
            <person name="Chen Y."/>
            <person name="Shah S."/>
            <person name="Dougan E. K."/>
            <person name="Thang M."/>
            <person name="Chan C."/>
        </authorList>
    </citation>
    <scope>NUCLEOTIDE SEQUENCE [LARGE SCALE GENOMIC DNA]</scope>
</reference>
<proteinExistence type="predicted"/>
<feature type="region of interest" description="Disordered" evidence="1">
    <location>
        <begin position="370"/>
        <end position="407"/>
    </location>
</feature>
<feature type="compositionally biased region" description="Basic and acidic residues" evidence="1">
    <location>
        <begin position="370"/>
        <end position="383"/>
    </location>
</feature>
<sequence length="455" mass="48249">MGDWGMAADELDPRWTRAAHCAMALPTEPTSTKSLPSASSSAAAAQGVSVKWQPLGAWLRPSDEPPARTSIAKLAQHLHWARAQLAKRAGLMVQRPVQRLPGVAKDVATSRVLPGKSLLAPAAAEEVALLAPTRGGVSCPGASQIDPCPLAVKAVGEWGSSRSVHGSMRRRGHRPPADATPRGARSSRWPGGARVRQATFACGARAASISIVLGMREPFNAGECCAARWGGELQLSRPRGARAELERRTMDSSQLPSGAGSSVVVKRTFIEVNCPSAVGSLRSRACSDSALFELGEEAVRRHAQHRQGRAAAMAGQVEFELEGMSEAETTSEQDAQLDGGSGPFTSAPHSPQSHCNWGGVEILAGDAAEEARLERSEQDRHAPEWQSADPTFGSDSGSEVMSSGAPSGVAVDAHDVRQDLDLLLQENQRLVFENQMLRGEYWVPVADSFAVRDGA</sequence>
<feature type="compositionally biased region" description="Polar residues" evidence="1">
    <location>
        <begin position="393"/>
        <end position="405"/>
    </location>
</feature>
<gene>
    <name evidence="2" type="ORF">PCOR1329_LOCUS7017</name>
</gene>
<evidence type="ECO:0000313" key="3">
    <source>
        <dbReference type="Proteomes" id="UP001189429"/>
    </source>
</evidence>
<dbReference type="EMBL" id="CAUYUJ010001892">
    <property type="protein sequence ID" value="CAK0798150.1"/>
    <property type="molecule type" value="Genomic_DNA"/>
</dbReference>
<feature type="non-terminal residue" evidence="2">
    <location>
        <position position="455"/>
    </location>
</feature>
<feature type="compositionally biased region" description="Polar residues" evidence="1">
    <location>
        <begin position="343"/>
        <end position="355"/>
    </location>
</feature>
<feature type="region of interest" description="Disordered" evidence="1">
    <location>
        <begin position="161"/>
        <end position="190"/>
    </location>
</feature>
<evidence type="ECO:0000313" key="2">
    <source>
        <dbReference type="EMBL" id="CAK0798150.1"/>
    </source>
</evidence>
<organism evidence="2 3">
    <name type="scientific">Prorocentrum cordatum</name>
    <dbReference type="NCBI Taxonomy" id="2364126"/>
    <lineage>
        <taxon>Eukaryota</taxon>
        <taxon>Sar</taxon>
        <taxon>Alveolata</taxon>
        <taxon>Dinophyceae</taxon>
        <taxon>Prorocentrales</taxon>
        <taxon>Prorocentraceae</taxon>
        <taxon>Prorocentrum</taxon>
    </lineage>
</organism>
<comment type="caution">
    <text evidence="2">The sequence shown here is derived from an EMBL/GenBank/DDBJ whole genome shotgun (WGS) entry which is preliminary data.</text>
</comment>
<feature type="region of interest" description="Disordered" evidence="1">
    <location>
        <begin position="323"/>
        <end position="357"/>
    </location>
</feature>
<dbReference type="Proteomes" id="UP001189429">
    <property type="component" value="Unassembled WGS sequence"/>
</dbReference>
<accession>A0ABN9Q1V5</accession>
<keyword evidence="3" id="KW-1185">Reference proteome</keyword>
<protein>
    <submittedName>
        <fullName evidence="2">Uncharacterized protein</fullName>
    </submittedName>
</protein>
<evidence type="ECO:0000256" key="1">
    <source>
        <dbReference type="SAM" id="MobiDB-lite"/>
    </source>
</evidence>
<name>A0ABN9Q1V5_9DINO</name>